<feature type="transmembrane region" description="Helical" evidence="6">
    <location>
        <begin position="152"/>
        <end position="173"/>
    </location>
</feature>
<dbReference type="PANTHER" id="PTHR43791:SF74">
    <property type="entry name" value="TRANSPORTER, PUTATIVE (AFU_ORTHOLOGUE AFUA_1G17530)-RELATED"/>
    <property type="match status" value="1"/>
</dbReference>
<keyword evidence="8" id="KW-1185">Reference proteome</keyword>
<accession>A0A8K0J8Y7</accession>
<dbReference type="OrthoDB" id="1932925at2759"/>
<dbReference type="Gene3D" id="1.20.1250.20">
    <property type="entry name" value="MFS general substrate transporter like domains"/>
    <property type="match status" value="1"/>
</dbReference>
<comment type="caution">
    <text evidence="7">The sequence shown here is derived from an EMBL/GenBank/DDBJ whole genome shotgun (WGS) entry which is preliminary data.</text>
</comment>
<evidence type="ECO:0000256" key="2">
    <source>
        <dbReference type="ARBA" id="ARBA00022448"/>
    </source>
</evidence>
<protein>
    <recommendedName>
        <fullName evidence="9">Allantoate permease</fullName>
    </recommendedName>
</protein>
<dbReference type="GO" id="GO:0022857">
    <property type="term" value="F:transmembrane transporter activity"/>
    <property type="evidence" value="ECO:0007669"/>
    <property type="project" value="TreeGrafter"/>
</dbReference>
<dbReference type="Proteomes" id="UP000811619">
    <property type="component" value="Unassembled WGS sequence"/>
</dbReference>
<evidence type="ECO:0000313" key="7">
    <source>
        <dbReference type="EMBL" id="KAG5927388.1"/>
    </source>
</evidence>
<evidence type="ECO:0000256" key="1">
    <source>
        <dbReference type="ARBA" id="ARBA00004141"/>
    </source>
</evidence>
<feature type="transmembrane region" description="Helical" evidence="6">
    <location>
        <begin position="185"/>
        <end position="206"/>
    </location>
</feature>
<evidence type="ECO:0000256" key="6">
    <source>
        <dbReference type="SAM" id="Phobius"/>
    </source>
</evidence>
<evidence type="ECO:0000256" key="4">
    <source>
        <dbReference type="ARBA" id="ARBA00022989"/>
    </source>
</evidence>
<keyword evidence="5 6" id="KW-0472">Membrane</keyword>
<sequence>MRGNNAGGENRQFKAYQLKEALLDYEFWGIVVLSTALCTGSGVLTAFGSLLFQDMGFDVATSLLFHLPVGALVFITIIGSGYLESVIPHSRLYIIAASCVPVMIGCGLLWKIHNPNNLGRVVGFYLISFFCSGWIQCIGLGISNVAGSTKKAVYASGTFIAYSLGNIMGPFIFNAKWGPDFEQSFLVLMFCFTSCFVLALGLRSMLVRENRRREREFGPPDTLHGMQDLTDRENKSFRYNL</sequence>
<dbReference type="AlphaFoldDB" id="A0A8K0J8Y7"/>
<dbReference type="PANTHER" id="PTHR43791">
    <property type="entry name" value="PERMEASE-RELATED"/>
    <property type="match status" value="1"/>
</dbReference>
<organism evidence="7 8">
    <name type="scientific">Claviceps africana</name>
    <dbReference type="NCBI Taxonomy" id="83212"/>
    <lineage>
        <taxon>Eukaryota</taxon>
        <taxon>Fungi</taxon>
        <taxon>Dikarya</taxon>
        <taxon>Ascomycota</taxon>
        <taxon>Pezizomycotina</taxon>
        <taxon>Sordariomycetes</taxon>
        <taxon>Hypocreomycetidae</taxon>
        <taxon>Hypocreales</taxon>
        <taxon>Clavicipitaceae</taxon>
        <taxon>Claviceps</taxon>
    </lineage>
</organism>
<proteinExistence type="predicted"/>
<keyword evidence="4 6" id="KW-1133">Transmembrane helix</keyword>
<evidence type="ECO:0000256" key="3">
    <source>
        <dbReference type="ARBA" id="ARBA00022692"/>
    </source>
</evidence>
<evidence type="ECO:0000256" key="5">
    <source>
        <dbReference type="ARBA" id="ARBA00023136"/>
    </source>
</evidence>
<comment type="subcellular location">
    <subcellularLocation>
        <location evidence="1">Membrane</location>
        <topology evidence="1">Multi-pass membrane protein</topology>
    </subcellularLocation>
</comment>
<keyword evidence="2" id="KW-0813">Transport</keyword>
<dbReference type="GO" id="GO:0016020">
    <property type="term" value="C:membrane"/>
    <property type="evidence" value="ECO:0007669"/>
    <property type="project" value="UniProtKB-SubCell"/>
</dbReference>
<dbReference type="EMBL" id="SRPY01000185">
    <property type="protein sequence ID" value="KAG5927388.1"/>
    <property type="molecule type" value="Genomic_DNA"/>
</dbReference>
<dbReference type="SUPFAM" id="SSF103473">
    <property type="entry name" value="MFS general substrate transporter"/>
    <property type="match status" value="1"/>
</dbReference>
<feature type="transmembrane region" description="Helical" evidence="6">
    <location>
        <begin position="92"/>
        <end position="110"/>
    </location>
</feature>
<name>A0A8K0J8Y7_9HYPO</name>
<evidence type="ECO:0008006" key="9">
    <source>
        <dbReference type="Google" id="ProtNLM"/>
    </source>
</evidence>
<feature type="transmembrane region" description="Helical" evidence="6">
    <location>
        <begin position="27"/>
        <end position="51"/>
    </location>
</feature>
<feature type="transmembrane region" description="Helical" evidence="6">
    <location>
        <begin position="122"/>
        <end position="145"/>
    </location>
</feature>
<gene>
    <name evidence="7" type="ORF">E4U42_002299</name>
</gene>
<dbReference type="InterPro" id="IPR036259">
    <property type="entry name" value="MFS_trans_sf"/>
</dbReference>
<evidence type="ECO:0000313" key="8">
    <source>
        <dbReference type="Proteomes" id="UP000811619"/>
    </source>
</evidence>
<reference evidence="7" key="1">
    <citation type="journal article" date="2020" name="bioRxiv">
        <title>Whole genome comparisons of ergot fungi reveals the divergence and evolution of species within the genus Claviceps are the result of varying mechanisms driving genome evolution and host range expansion.</title>
        <authorList>
            <person name="Wyka S.A."/>
            <person name="Mondo S.J."/>
            <person name="Liu M."/>
            <person name="Dettman J."/>
            <person name="Nalam V."/>
            <person name="Broders K.D."/>
        </authorList>
    </citation>
    <scope>NUCLEOTIDE SEQUENCE</scope>
    <source>
        <strain evidence="7">CCC 489</strain>
    </source>
</reference>
<feature type="transmembrane region" description="Helical" evidence="6">
    <location>
        <begin position="63"/>
        <end position="83"/>
    </location>
</feature>
<keyword evidence="3 6" id="KW-0812">Transmembrane</keyword>